<proteinExistence type="predicted"/>
<dbReference type="GO" id="GO:0015771">
    <property type="term" value="P:trehalose transport"/>
    <property type="evidence" value="ECO:0007669"/>
    <property type="project" value="TreeGrafter"/>
</dbReference>
<dbReference type="FunFam" id="2.70.70.10:FF:000001">
    <property type="entry name" value="PTS system glucose-specific IIA component"/>
    <property type="match status" value="1"/>
</dbReference>
<evidence type="ECO:0000313" key="18">
    <source>
        <dbReference type="Proteomes" id="UP000325957"/>
    </source>
</evidence>
<evidence type="ECO:0000256" key="12">
    <source>
        <dbReference type="SAM" id="MobiDB-lite"/>
    </source>
</evidence>
<dbReference type="PROSITE" id="PS51103">
    <property type="entry name" value="PTS_EIIC_TYPE_1"/>
    <property type="match status" value="1"/>
</dbReference>
<dbReference type="Proteomes" id="UP000325957">
    <property type="component" value="Unassembled WGS sequence"/>
</dbReference>
<dbReference type="Pfam" id="PF02378">
    <property type="entry name" value="PTS_EIIC"/>
    <property type="match status" value="1"/>
</dbReference>
<evidence type="ECO:0000256" key="3">
    <source>
        <dbReference type="ARBA" id="ARBA00022475"/>
    </source>
</evidence>
<gene>
    <name evidence="17" type="ORF">FCK90_04920</name>
</gene>
<keyword evidence="2" id="KW-0813">Transport</keyword>
<feature type="domain" description="PTS EIIC type-1" evidence="16">
    <location>
        <begin position="109"/>
        <end position="464"/>
    </location>
</feature>
<keyword evidence="5" id="KW-0808">Transferase</keyword>
<dbReference type="InterPro" id="IPR011297">
    <property type="entry name" value="PTS_IIABC_b_glu"/>
</dbReference>
<dbReference type="PROSITE" id="PS00371">
    <property type="entry name" value="PTS_EIIA_TYPE_1_HIS"/>
    <property type="match status" value="1"/>
</dbReference>
<feature type="transmembrane region" description="Helical" evidence="13">
    <location>
        <begin position="286"/>
        <end position="307"/>
    </location>
</feature>
<evidence type="ECO:0000256" key="7">
    <source>
        <dbReference type="ARBA" id="ARBA00022692"/>
    </source>
</evidence>
<keyword evidence="3" id="KW-1003">Cell membrane</keyword>
<keyword evidence="8" id="KW-0418">Kinase</keyword>
<evidence type="ECO:0000256" key="8">
    <source>
        <dbReference type="ARBA" id="ARBA00022777"/>
    </source>
</evidence>
<dbReference type="PROSITE" id="PS51093">
    <property type="entry name" value="PTS_EIIA_TYPE_1"/>
    <property type="match status" value="1"/>
</dbReference>
<evidence type="ECO:0000256" key="9">
    <source>
        <dbReference type="ARBA" id="ARBA00022989"/>
    </source>
</evidence>
<feature type="transmembrane region" description="Helical" evidence="13">
    <location>
        <begin position="179"/>
        <end position="197"/>
    </location>
</feature>
<keyword evidence="18" id="KW-1185">Reference proteome</keyword>
<evidence type="ECO:0000256" key="13">
    <source>
        <dbReference type="SAM" id="Phobius"/>
    </source>
</evidence>
<keyword evidence="6" id="KW-0598">Phosphotransferase system</keyword>
<feature type="transmembrane region" description="Helical" evidence="13">
    <location>
        <begin position="148"/>
        <end position="167"/>
    </location>
</feature>
<dbReference type="GO" id="GO:0005886">
    <property type="term" value="C:plasma membrane"/>
    <property type="evidence" value="ECO:0007669"/>
    <property type="project" value="UniProtKB-SubCell"/>
</dbReference>
<evidence type="ECO:0000259" key="15">
    <source>
        <dbReference type="PROSITE" id="PS51098"/>
    </source>
</evidence>
<feature type="domain" description="PTS EIIB type-1" evidence="15">
    <location>
        <begin position="7"/>
        <end position="89"/>
    </location>
</feature>
<keyword evidence="10 13" id="KW-0472">Membrane</keyword>
<comment type="subcellular location">
    <subcellularLocation>
        <location evidence="1">Cell membrane</location>
        <topology evidence="1">Multi-pass membrane protein</topology>
    </subcellularLocation>
</comment>
<dbReference type="NCBIfam" id="TIGR01995">
    <property type="entry name" value="PTS-II-ABC-beta"/>
    <property type="match status" value="1"/>
</dbReference>
<feature type="transmembrane region" description="Helical" evidence="13">
    <location>
        <begin position="251"/>
        <end position="274"/>
    </location>
</feature>
<dbReference type="InterPro" id="IPR001127">
    <property type="entry name" value="PTS_EIIA_1_perm"/>
</dbReference>
<dbReference type="NCBIfam" id="TIGR00830">
    <property type="entry name" value="PTBA"/>
    <property type="match status" value="1"/>
</dbReference>
<dbReference type="PROSITE" id="PS51098">
    <property type="entry name" value="PTS_EIIB_TYPE_1"/>
    <property type="match status" value="1"/>
</dbReference>
<dbReference type="InterPro" id="IPR001996">
    <property type="entry name" value="PTS_IIB_1"/>
</dbReference>
<feature type="active site" description="Phosphocysteine intermediate; for EIIB activity" evidence="11">
    <location>
        <position position="29"/>
    </location>
</feature>
<protein>
    <submittedName>
        <fullName evidence="17">PTS beta-glucoside transporter subunit IIBCA</fullName>
    </submittedName>
</protein>
<dbReference type="CDD" id="cd00212">
    <property type="entry name" value="PTS_IIB_glc"/>
    <property type="match status" value="1"/>
</dbReference>
<dbReference type="Gene3D" id="3.30.1360.60">
    <property type="entry name" value="Glucose permease domain IIB"/>
    <property type="match status" value="1"/>
</dbReference>
<evidence type="ECO:0000256" key="6">
    <source>
        <dbReference type="ARBA" id="ARBA00022683"/>
    </source>
</evidence>
<dbReference type="SUPFAM" id="SSF51261">
    <property type="entry name" value="Duplicated hybrid motif"/>
    <property type="match status" value="1"/>
</dbReference>
<feature type="transmembrane region" description="Helical" evidence="13">
    <location>
        <begin position="110"/>
        <end position="136"/>
    </location>
</feature>
<dbReference type="GO" id="GO:0090589">
    <property type="term" value="F:protein-phosphocysteine-trehalose phosphotransferase system transporter activity"/>
    <property type="evidence" value="ECO:0007669"/>
    <property type="project" value="TreeGrafter"/>
</dbReference>
<dbReference type="AlphaFoldDB" id="A0A5J5L101"/>
<evidence type="ECO:0000256" key="5">
    <source>
        <dbReference type="ARBA" id="ARBA00022679"/>
    </source>
</evidence>
<name>A0A5J5L101_9MICC</name>
<dbReference type="PANTHER" id="PTHR30175">
    <property type="entry name" value="PHOSPHOTRANSFERASE SYSTEM TRANSPORT PROTEIN"/>
    <property type="match status" value="1"/>
</dbReference>
<evidence type="ECO:0000313" key="17">
    <source>
        <dbReference type="EMBL" id="KAA9394875.1"/>
    </source>
</evidence>
<dbReference type="Pfam" id="PF00367">
    <property type="entry name" value="PTS_EIIB"/>
    <property type="match status" value="1"/>
</dbReference>
<evidence type="ECO:0000259" key="14">
    <source>
        <dbReference type="PROSITE" id="PS51093"/>
    </source>
</evidence>
<dbReference type="OrthoDB" id="9797715at2"/>
<sequence length="651" mass="67319">MAKVDYPALADDIFERVGGADNVETAGHCITRLRLRIRDMEKVDKKGIDQLPGVITVVEAGGQFQVVIGDNVGIVYNAFARHLPDDSSPAGGSGQEEGEKQNLLNRFIQLISAIFLPIVWALAGAGLFKAFVALAVTLGLLDGESQTFIILDAASDAVIHFLPMLLAVTVAKRFGANQFVLLGIAGALMYPTIQGLYETGEPVHFFGIPVVMMSYVSSVIPIIVAGWVLGMFERLLDKILPGSIRNFTKPLLSLLIMVPAVLIVIGPITTYAATGLASGITYLFGLAPWLGGAIVGGLWQVLVIFGLHWGTVPVMLNDLTTQGYSLLTGPIVPAVIAQGAATAAVFIRTRSANRRQLAGPAALSGIMAGVTEPGIYGVNLPLKKPFYFGVVGGAVGGAIAGFGGSAANSFVIPSALALPAFLYVGDFGLLLIGIAVAMVISFVLTFFFMDRESPDGEATETAAPAPADEVAPEPQDPAAPTGANASVAEGGAGTATLTRTSVVDVVSPVSGTLMPLEEVQDKVFASGALGKGVGITPDEDTVRSPLTGKVISVAGSKHAFGLKSDDGVELLVHIGIDTVELKGEHFTTAVAKGEQVRAGDVLATVDFAAVKAAGYDTTTIVTVTNTAKLQEVTPAQAGPVEAGAPALVVIP</sequence>
<feature type="transmembrane region" description="Helical" evidence="13">
    <location>
        <begin position="386"/>
        <end position="407"/>
    </location>
</feature>
<dbReference type="EMBL" id="SZWF01000004">
    <property type="protein sequence ID" value="KAA9394875.1"/>
    <property type="molecule type" value="Genomic_DNA"/>
</dbReference>
<dbReference type="GO" id="GO:0008982">
    <property type="term" value="F:protein-N(PI)-phosphohistidine-sugar phosphotransferase activity"/>
    <property type="evidence" value="ECO:0007669"/>
    <property type="project" value="InterPro"/>
</dbReference>
<evidence type="ECO:0000259" key="16">
    <source>
        <dbReference type="PROSITE" id="PS51103"/>
    </source>
</evidence>
<reference evidence="17 18" key="1">
    <citation type="submission" date="2019-05" db="EMBL/GenBank/DDBJ databases">
        <title>Kocuria coralli sp. nov., a novel actinobacterium isolated from coral reef seawater.</title>
        <authorList>
            <person name="Li J."/>
        </authorList>
    </citation>
    <scope>NUCLEOTIDE SEQUENCE [LARGE SCALE GENOMIC DNA]</scope>
    <source>
        <strain evidence="17 18">SCSIO 13007</strain>
    </source>
</reference>
<evidence type="ECO:0000256" key="2">
    <source>
        <dbReference type="ARBA" id="ARBA00022448"/>
    </source>
</evidence>
<dbReference type="InterPro" id="IPR050558">
    <property type="entry name" value="PTS_Sugar-Specific_Components"/>
</dbReference>
<dbReference type="InterPro" id="IPR036878">
    <property type="entry name" value="Glu_permease_IIB"/>
</dbReference>
<feature type="domain" description="PTS EIIA type-1" evidence="14">
    <location>
        <begin position="521"/>
        <end position="625"/>
    </location>
</feature>
<evidence type="ECO:0000256" key="1">
    <source>
        <dbReference type="ARBA" id="ARBA00004651"/>
    </source>
</evidence>
<keyword evidence="9 13" id="KW-1133">Transmembrane helix</keyword>
<feature type="compositionally biased region" description="Low complexity" evidence="12">
    <location>
        <begin position="459"/>
        <end position="480"/>
    </location>
</feature>
<feature type="transmembrane region" description="Helical" evidence="13">
    <location>
        <begin position="203"/>
        <end position="230"/>
    </location>
</feature>
<feature type="transmembrane region" description="Helical" evidence="13">
    <location>
        <begin position="427"/>
        <end position="449"/>
    </location>
</feature>
<dbReference type="InterPro" id="IPR013013">
    <property type="entry name" value="PTS_EIIC_1"/>
</dbReference>
<organism evidence="17 18">
    <name type="scientific">Kocuria coralli</name>
    <dbReference type="NCBI Taxonomy" id="1461025"/>
    <lineage>
        <taxon>Bacteria</taxon>
        <taxon>Bacillati</taxon>
        <taxon>Actinomycetota</taxon>
        <taxon>Actinomycetes</taxon>
        <taxon>Micrococcales</taxon>
        <taxon>Micrococcaceae</taxon>
        <taxon>Kocuria</taxon>
    </lineage>
</organism>
<dbReference type="RefSeq" id="WP_158033186.1">
    <property type="nucleotide sequence ID" value="NZ_ML708613.1"/>
</dbReference>
<dbReference type="PANTHER" id="PTHR30175:SF1">
    <property type="entry name" value="PTS SYSTEM ARBUTIN-, CELLOBIOSE-, AND SALICIN-SPECIFIC EIIBC COMPONENT-RELATED"/>
    <property type="match status" value="1"/>
</dbReference>
<evidence type="ECO:0000256" key="4">
    <source>
        <dbReference type="ARBA" id="ARBA00022597"/>
    </source>
</evidence>
<accession>A0A5J5L101</accession>
<dbReference type="Gene3D" id="2.70.70.10">
    <property type="entry name" value="Glucose Permease (Domain IIA)"/>
    <property type="match status" value="1"/>
</dbReference>
<dbReference type="FunFam" id="3.30.1360.60:FF:000001">
    <property type="entry name" value="PTS system glucose-specific IIBC component PtsG"/>
    <property type="match status" value="1"/>
</dbReference>
<dbReference type="InterPro" id="IPR018113">
    <property type="entry name" value="PTrfase_EIIB_Cys"/>
</dbReference>
<dbReference type="GO" id="GO:0016301">
    <property type="term" value="F:kinase activity"/>
    <property type="evidence" value="ECO:0007669"/>
    <property type="project" value="UniProtKB-KW"/>
</dbReference>
<keyword evidence="4" id="KW-0762">Sugar transport</keyword>
<dbReference type="PROSITE" id="PS01035">
    <property type="entry name" value="PTS_EIIB_TYPE_1_CYS"/>
    <property type="match status" value="1"/>
</dbReference>
<evidence type="ECO:0000256" key="11">
    <source>
        <dbReference type="PROSITE-ProRule" id="PRU00421"/>
    </source>
</evidence>
<dbReference type="SUPFAM" id="SSF55604">
    <property type="entry name" value="Glucose permease domain IIB"/>
    <property type="match status" value="1"/>
</dbReference>
<dbReference type="GO" id="GO:0009401">
    <property type="term" value="P:phosphoenolpyruvate-dependent sugar phosphotransferase system"/>
    <property type="evidence" value="ECO:0007669"/>
    <property type="project" value="UniProtKB-KW"/>
</dbReference>
<dbReference type="InterPro" id="IPR011055">
    <property type="entry name" value="Dup_hybrid_motif"/>
</dbReference>
<dbReference type="Pfam" id="PF00358">
    <property type="entry name" value="PTS_EIIA_1"/>
    <property type="match status" value="1"/>
</dbReference>
<comment type="caution">
    <text evidence="17">The sequence shown here is derived from an EMBL/GenBank/DDBJ whole genome shotgun (WGS) entry which is preliminary data.</text>
</comment>
<feature type="region of interest" description="Disordered" evidence="12">
    <location>
        <begin position="455"/>
        <end position="489"/>
    </location>
</feature>
<dbReference type="InterPro" id="IPR003352">
    <property type="entry name" value="PTS_EIIC"/>
</dbReference>
<evidence type="ECO:0000256" key="10">
    <source>
        <dbReference type="ARBA" id="ARBA00023136"/>
    </source>
</evidence>
<keyword evidence="7 13" id="KW-0812">Transmembrane</keyword>